<dbReference type="PANTHER" id="PTHR23113">
    <property type="entry name" value="GUANINE NUCLEOTIDE EXCHANGE FACTOR"/>
    <property type="match status" value="1"/>
</dbReference>
<dbReference type="InterPro" id="IPR000651">
    <property type="entry name" value="Ras-like_Gua-exchang_fac_N"/>
</dbReference>
<feature type="compositionally biased region" description="Polar residues" evidence="3">
    <location>
        <begin position="712"/>
        <end position="723"/>
    </location>
</feature>
<dbReference type="Gene3D" id="1.10.840.10">
    <property type="entry name" value="Ras guanine-nucleotide exchange factors catalytic domain"/>
    <property type="match status" value="1"/>
</dbReference>
<dbReference type="EMBL" id="JABAYA010000073">
    <property type="protein sequence ID" value="KAF7726716.1"/>
    <property type="molecule type" value="Genomic_DNA"/>
</dbReference>
<name>A0A8H7BSH8_9FUNG</name>
<dbReference type="SUPFAM" id="SSF48366">
    <property type="entry name" value="Ras GEF"/>
    <property type="match status" value="1"/>
</dbReference>
<evidence type="ECO:0000259" key="5">
    <source>
        <dbReference type="PROSITE" id="PS50212"/>
    </source>
</evidence>
<dbReference type="GO" id="GO:0005886">
    <property type="term" value="C:plasma membrane"/>
    <property type="evidence" value="ECO:0007669"/>
    <property type="project" value="TreeGrafter"/>
</dbReference>
<feature type="region of interest" description="Disordered" evidence="3">
    <location>
        <begin position="517"/>
        <end position="538"/>
    </location>
</feature>
<protein>
    <submittedName>
        <fullName evidence="6">Uncharacterized protein</fullName>
    </submittedName>
</protein>
<dbReference type="Pfam" id="PF00617">
    <property type="entry name" value="RasGEF"/>
    <property type="match status" value="1"/>
</dbReference>
<dbReference type="PROSITE" id="PS50009">
    <property type="entry name" value="RASGEF_CAT"/>
    <property type="match status" value="1"/>
</dbReference>
<dbReference type="InterPro" id="IPR036964">
    <property type="entry name" value="RASGEF_cat_dom_sf"/>
</dbReference>
<dbReference type="Proteomes" id="UP000605846">
    <property type="component" value="Unassembled WGS sequence"/>
</dbReference>
<evidence type="ECO:0000256" key="3">
    <source>
        <dbReference type="SAM" id="MobiDB-lite"/>
    </source>
</evidence>
<feature type="region of interest" description="Disordered" evidence="3">
    <location>
        <begin position="178"/>
        <end position="213"/>
    </location>
</feature>
<proteinExistence type="predicted"/>
<dbReference type="GO" id="GO:0005085">
    <property type="term" value="F:guanyl-nucleotide exchange factor activity"/>
    <property type="evidence" value="ECO:0007669"/>
    <property type="project" value="UniProtKB-KW"/>
</dbReference>
<feature type="compositionally biased region" description="Polar residues" evidence="3">
    <location>
        <begin position="178"/>
        <end position="195"/>
    </location>
</feature>
<keyword evidence="7" id="KW-1185">Reference proteome</keyword>
<gene>
    <name evidence="6" type="ORF">EC973_008490</name>
</gene>
<evidence type="ECO:0000313" key="6">
    <source>
        <dbReference type="EMBL" id="KAF7726716.1"/>
    </source>
</evidence>
<feature type="compositionally biased region" description="Basic and acidic residues" evidence="3">
    <location>
        <begin position="685"/>
        <end position="695"/>
    </location>
</feature>
<feature type="region of interest" description="Disordered" evidence="3">
    <location>
        <begin position="658"/>
        <end position="723"/>
    </location>
</feature>
<feature type="compositionally biased region" description="Pro residues" evidence="3">
    <location>
        <begin position="861"/>
        <end position="872"/>
    </location>
</feature>
<feature type="domain" description="Ras-GEF" evidence="4">
    <location>
        <begin position="1040"/>
        <end position="1359"/>
    </location>
</feature>
<evidence type="ECO:0000256" key="1">
    <source>
        <dbReference type="ARBA" id="ARBA00022658"/>
    </source>
</evidence>
<feature type="compositionally biased region" description="Polar residues" evidence="3">
    <location>
        <begin position="517"/>
        <end position="527"/>
    </location>
</feature>
<sequence>MSPTDQFMKATDLTTHIPLPEETAIPAPSRKRNNSLIPLEFMNDDSEGGRERAALATVFGVREYTESKIFWSAGTGSRQDEDDDEDGFVAITGRSIVSSPLASPQVDKDHPSITSLINVLDQVGSNSESLHFPPKHTFMQRVPSINYTLPAIPVVSKFTEDDFVIPAEQSSSTEAFLLTPPQSKPSLGTVTQPPFSVQPGKEERQTPSSEDVAPPLVFIGYPPAIFDLLKSDTDNRIIVWGPDPQALSASMDTVHVEKPVTTATSVRPVRGFSSNTTSTATSITSIEKKRSKFGSRWSAQLLPLKKGYLHFKGKPHSVTPSGANLEDTGSKGSLLLKKAFKRKVHYEKQSDQGSVPVEIPKVIEAATVEKLVEKLTSTLDYTFMTDFFLTYRSFISPTQLCKLLILRFRWALENDEEDRRVSPRDQRIVKTLKRVVRRLKKVYYRGSASEQRVQVIPPPPPTSEQEKVEEMVRAKLSQSAIRRKTNFVNGVDVGDRHHGNMAVQDARVAPVVVIGSVRNTKPNNTEAESYPSPDVRSLSQPSIARYVTIGRESRKSNTNAIKASYLHRMEQQKKYNAQEDPADDMAPPGSARSSVTDDSLESALSPGTTDPDNVSLEGDQDSNLEYDASADQGTEELEKRRSLLSRLEEEEERLRVEFFSQGRSEVSTEAPTVTPPPLESADTSHTGREDPDVARKGLSVSHLNVPDDQASKRTGTSELSGYNNRAGSSFRELEGNEAYQVSWPPEGLAKTLSKKSIEKRKSERNLQEGNETVVNKVSAPVSQENLQNKPFFGSFEAVPYESTEVPSLRPHSPQQKNGLPKSTSANLCGGMQLANDDVPPPVPPKRSLSAPNVEVNTHLGRPPPPESSFPPLPRDEQQQPPRDQIVIRIVEELRNETGETTKCDCVQCTGQSGAPQKCRRLSVVMAKGDDEKRKSIELRHRRGASIDCSDPLQEEKAASERNNDLLLPKQHTTRTVLSENDADSRLVGRRAVHRRATPAASMVSAATSRFVANDVPEKRHSVPSTLTNSPYRRTFILSYRSETMAQQFCLIERNVLVDIDWEEMVHCRWTKMAAKSEGDEQDDPLGQQDYFVEDAGDMFYTRRTRQIQLARRDREGGVEQVIKRFNAVCQWVASEIVRTKQLDERVQVVEKFIRLAQKCKMFSNFATLVQILLGLQSPSVSRLRKTWARVGTAEMRTLRQLSAFTSPMKNWKHIRDNMTVVAEEYGMSPTEVQIEMPGTNPKISKTKIKLPFGGCIPFLGIYLSDLVFNSEQPSYLEPNHDQHRIYAANTPKVSPVLKQPLVNFRKHRIIATVIKRVLIFQNLARRYAFQPDENAYYDCLQLDPLDHDEIRRLSHEIEP</sequence>
<dbReference type="SMART" id="SM00147">
    <property type="entry name" value="RasGEF"/>
    <property type="match status" value="1"/>
</dbReference>
<dbReference type="PROSITE" id="PS50212">
    <property type="entry name" value="RASGEF_NTER"/>
    <property type="match status" value="1"/>
</dbReference>
<dbReference type="PANTHER" id="PTHR23113:SF363">
    <property type="entry name" value="PROTEIN SON OF SEVENLESS"/>
    <property type="match status" value="1"/>
</dbReference>
<dbReference type="InterPro" id="IPR023578">
    <property type="entry name" value="Ras_GEF_dom_sf"/>
</dbReference>
<feature type="compositionally biased region" description="Polar residues" evidence="3">
    <location>
        <begin position="812"/>
        <end position="826"/>
    </location>
</feature>
<dbReference type="InterPro" id="IPR008937">
    <property type="entry name" value="Ras-like_GEF"/>
</dbReference>
<dbReference type="GO" id="GO:0007265">
    <property type="term" value="P:Ras protein signal transduction"/>
    <property type="evidence" value="ECO:0007669"/>
    <property type="project" value="TreeGrafter"/>
</dbReference>
<dbReference type="InterPro" id="IPR001895">
    <property type="entry name" value="RASGEF_cat_dom"/>
</dbReference>
<feature type="domain" description="N-terminal Ras-GEF" evidence="5">
    <location>
        <begin position="359"/>
        <end position="480"/>
    </location>
</feature>
<dbReference type="SMART" id="SM00229">
    <property type="entry name" value="RasGEFN"/>
    <property type="match status" value="1"/>
</dbReference>
<evidence type="ECO:0000313" key="7">
    <source>
        <dbReference type="Proteomes" id="UP000605846"/>
    </source>
</evidence>
<feature type="region of interest" description="Disordered" evidence="3">
    <location>
        <begin position="571"/>
        <end position="640"/>
    </location>
</feature>
<keyword evidence="1 2" id="KW-0344">Guanine-nucleotide releasing factor</keyword>
<dbReference type="Gene3D" id="1.20.870.10">
    <property type="entry name" value="Son of sevenless (SoS) protein Chain: S domain 1"/>
    <property type="match status" value="1"/>
</dbReference>
<evidence type="ECO:0000259" key="4">
    <source>
        <dbReference type="PROSITE" id="PS50009"/>
    </source>
</evidence>
<comment type="caution">
    <text evidence="6">The sequence shown here is derived from an EMBL/GenBank/DDBJ whole genome shotgun (WGS) entry which is preliminary data.</text>
</comment>
<dbReference type="InterPro" id="IPR019804">
    <property type="entry name" value="Ras_G-nucl-exch_fac_CS"/>
</dbReference>
<dbReference type="Pfam" id="PF00618">
    <property type="entry name" value="RasGEF_N"/>
    <property type="match status" value="1"/>
</dbReference>
<reference evidence="6" key="1">
    <citation type="submission" date="2020-01" db="EMBL/GenBank/DDBJ databases">
        <title>Genome Sequencing of Three Apophysomyces-Like Fungal Strains Confirms a Novel Fungal Genus in the Mucoromycota with divergent Burkholderia-like Endosymbiotic Bacteria.</title>
        <authorList>
            <person name="Stajich J.E."/>
            <person name="Macias A.M."/>
            <person name="Carter-House D."/>
            <person name="Lovett B."/>
            <person name="Kasson L.R."/>
            <person name="Berry K."/>
            <person name="Grigoriev I."/>
            <person name="Chang Y."/>
            <person name="Spatafora J."/>
            <person name="Kasson M.T."/>
        </authorList>
    </citation>
    <scope>NUCLEOTIDE SEQUENCE</scope>
    <source>
        <strain evidence="6">NRRL A-21654</strain>
    </source>
</reference>
<dbReference type="CDD" id="cd06224">
    <property type="entry name" value="REM"/>
    <property type="match status" value="1"/>
</dbReference>
<organism evidence="6 7">
    <name type="scientific">Apophysomyces ossiformis</name>
    <dbReference type="NCBI Taxonomy" id="679940"/>
    <lineage>
        <taxon>Eukaryota</taxon>
        <taxon>Fungi</taxon>
        <taxon>Fungi incertae sedis</taxon>
        <taxon>Mucoromycota</taxon>
        <taxon>Mucoromycotina</taxon>
        <taxon>Mucoromycetes</taxon>
        <taxon>Mucorales</taxon>
        <taxon>Mucorineae</taxon>
        <taxon>Mucoraceae</taxon>
        <taxon>Apophysomyces</taxon>
    </lineage>
</organism>
<dbReference type="PROSITE" id="PS00720">
    <property type="entry name" value="RASGEF"/>
    <property type="match status" value="1"/>
</dbReference>
<feature type="region of interest" description="Disordered" evidence="3">
    <location>
        <begin position="803"/>
        <end position="883"/>
    </location>
</feature>
<dbReference type="OrthoDB" id="10254377at2759"/>
<evidence type="ECO:0000256" key="2">
    <source>
        <dbReference type="PROSITE-ProRule" id="PRU00168"/>
    </source>
</evidence>
<accession>A0A8H7BSH8</accession>
<feature type="compositionally biased region" description="Polar residues" evidence="3">
    <location>
        <begin position="661"/>
        <end position="671"/>
    </location>
</feature>